<evidence type="ECO:0000256" key="2">
    <source>
        <dbReference type="SAM" id="Phobius"/>
    </source>
</evidence>
<evidence type="ECO:0000313" key="3">
    <source>
        <dbReference type="EMBL" id="ROW07919.1"/>
    </source>
</evidence>
<feature type="transmembrane region" description="Helical" evidence="2">
    <location>
        <begin position="126"/>
        <end position="145"/>
    </location>
</feature>
<keyword evidence="2" id="KW-0472">Membrane</keyword>
<evidence type="ECO:0000256" key="1">
    <source>
        <dbReference type="SAM" id="MobiDB-lite"/>
    </source>
</evidence>
<feature type="transmembrane region" description="Helical" evidence="2">
    <location>
        <begin position="99"/>
        <end position="119"/>
    </location>
</feature>
<feature type="region of interest" description="Disordered" evidence="1">
    <location>
        <begin position="221"/>
        <end position="241"/>
    </location>
</feature>
<reference evidence="3 4" key="1">
    <citation type="submission" date="2015-09" db="EMBL/GenBank/DDBJ databases">
        <title>Host preference determinants of Valsa canker pathogens revealed by comparative genomics.</title>
        <authorList>
            <person name="Yin Z."/>
            <person name="Huang L."/>
        </authorList>
    </citation>
    <scope>NUCLEOTIDE SEQUENCE [LARGE SCALE GENOMIC DNA]</scope>
    <source>
        <strain evidence="3 4">03-1</strain>
    </source>
</reference>
<proteinExistence type="predicted"/>
<dbReference type="AlphaFoldDB" id="A0A423WWQ0"/>
<organism evidence="3 4">
    <name type="scientific">Cytospora schulzeri</name>
    <dbReference type="NCBI Taxonomy" id="448051"/>
    <lineage>
        <taxon>Eukaryota</taxon>
        <taxon>Fungi</taxon>
        <taxon>Dikarya</taxon>
        <taxon>Ascomycota</taxon>
        <taxon>Pezizomycotina</taxon>
        <taxon>Sordariomycetes</taxon>
        <taxon>Sordariomycetidae</taxon>
        <taxon>Diaporthales</taxon>
        <taxon>Cytosporaceae</taxon>
        <taxon>Cytospora</taxon>
    </lineage>
</organism>
<evidence type="ECO:0000313" key="4">
    <source>
        <dbReference type="Proteomes" id="UP000283895"/>
    </source>
</evidence>
<feature type="compositionally biased region" description="Basic and acidic residues" evidence="1">
    <location>
        <begin position="221"/>
        <end position="234"/>
    </location>
</feature>
<name>A0A423WWQ0_9PEZI</name>
<dbReference type="STRING" id="356882.A0A423WWQ0"/>
<feature type="transmembrane region" description="Helical" evidence="2">
    <location>
        <begin position="193"/>
        <end position="211"/>
    </location>
</feature>
<gene>
    <name evidence="3" type="ORF">VMCG_03622</name>
</gene>
<keyword evidence="4" id="KW-1185">Reference proteome</keyword>
<dbReference type="OrthoDB" id="5352400at2759"/>
<keyword evidence="2" id="KW-1133">Transmembrane helix</keyword>
<accession>A0A423WWQ0</accession>
<protein>
    <submittedName>
        <fullName evidence="3">Uncharacterized protein</fullName>
    </submittedName>
</protein>
<dbReference type="EMBL" id="LKEA01000007">
    <property type="protein sequence ID" value="ROW07919.1"/>
    <property type="molecule type" value="Genomic_DNA"/>
</dbReference>
<feature type="transmembrane region" description="Helical" evidence="2">
    <location>
        <begin position="29"/>
        <end position="50"/>
    </location>
</feature>
<dbReference type="Proteomes" id="UP000283895">
    <property type="component" value="Unassembled WGS sequence"/>
</dbReference>
<sequence length="281" mass="31951">MQGRLKMWNPERDWSYKVFARQWRKRSPMFLIMPAELAGTVALLVLFAIAQPDLFRTQLWRIGYAWGYNSNPNIILYAKANHVAPPDVPFVWSLDLTNYNVGISVLSLFVLLAKLVAFIMKVWTPVVAVFFSLAMSVMYAVSVYGQMGPDYYDPRHPSPVAWYIRYGCGPAKGFPNNAVGSCRMAQGTFAVTVYQLAVYLACLGYAVYNMIPTKEEKEDIKQRKMEKKSGKAVDDGSEYGSHVPKVYEMHSANMQQDHEGLFTPRTQAFHALDRRLPLRGQ</sequence>
<keyword evidence="2" id="KW-0812">Transmembrane</keyword>
<comment type="caution">
    <text evidence="3">The sequence shown here is derived from an EMBL/GenBank/DDBJ whole genome shotgun (WGS) entry which is preliminary data.</text>
</comment>